<dbReference type="RefSeq" id="WP_212232087.1">
    <property type="nucleotide sequence ID" value="NZ_JAGUCN010000074.1"/>
</dbReference>
<accession>A0ABS5KG58</accession>
<feature type="transmembrane region" description="Helical" evidence="1">
    <location>
        <begin position="45"/>
        <end position="64"/>
    </location>
</feature>
<feature type="transmembrane region" description="Helical" evidence="1">
    <location>
        <begin position="21"/>
        <end position="39"/>
    </location>
</feature>
<keyword evidence="1" id="KW-0472">Membrane</keyword>
<protein>
    <submittedName>
        <fullName evidence="2">Uncharacterized protein</fullName>
    </submittedName>
</protein>
<gene>
    <name evidence="2" type="ORF">KEM09_21825</name>
</gene>
<organism evidence="2 3">
    <name type="scientific">Carboxylicivirga mesophila</name>
    <dbReference type="NCBI Taxonomy" id="1166478"/>
    <lineage>
        <taxon>Bacteria</taxon>
        <taxon>Pseudomonadati</taxon>
        <taxon>Bacteroidota</taxon>
        <taxon>Bacteroidia</taxon>
        <taxon>Marinilabiliales</taxon>
        <taxon>Marinilabiliaceae</taxon>
        <taxon>Carboxylicivirga</taxon>
    </lineage>
</organism>
<sequence length="179" mass="21305">MNETLRLESLEYINGIKTKSFIGIIIFLFVISLLALVFPTHPNNGLGGILIITTVIVCLIGFYYRYYFEKTRKIGEIIIDYNCLIFFELKRDIEEIEFIGIYHQSYRGRIRFRRHEFPLPEFGLNNKIKVITKTKETFEASFIVRKKKNRKLLDKYIKHWIDKGLSVHYCIDNNEITRN</sequence>
<reference evidence="2 3" key="1">
    <citation type="journal article" date="2014" name="Int. J. Syst. Evol. Microbiol.">
        <title>Carboxylicivirga gen. nov. in the family Marinilabiliaceae with two novel species, Carboxylicivirga mesophila sp. nov. and Carboxylicivirga taeanensis sp. nov., and reclassification of Cytophaga fermentans as Saccharicrinis fermentans gen. nov., comb. nov.</title>
        <authorList>
            <person name="Yang S.H."/>
            <person name="Seo H.S."/>
            <person name="Woo J.H."/>
            <person name="Oh H.M."/>
            <person name="Jang H."/>
            <person name="Lee J.H."/>
            <person name="Kim S.J."/>
            <person name="Kwon K.K."/>
        </authorList>
    </citation>
    <scope>NUCLEOTIDE SEQUENCE [LARGE SCALE GENOMIC DNA]</scope>
    <source>
        <strain evidence="2 3">JCM 18290</strain>
    </source>
</reference>
<comment type="caution">
    <text evidence="2">The sequence shown here is derived from an EMBL/GenBank/DDBJ whole genome shotgun (WGS) entry which is preliminary data.</text>
</comment>
<evidence type="ECO:0000256" key="1">
    <source>
        <dbReference type="SAM" id="Phobius"/>
    </source>
</evidence>
<dbReference type="Proteomes" id="UP000721861">
    <property type="component" value="Unassembled WGS sequence"/>
</dbReference>
<keyword evidence="3" id="KW-1185">Reference proteome</keyword>
<keyword evidence="1" id="KW-1133">Transmembrane helix</keyword>
<dbReference type="EMBL" id="JAGUCN010000074">
    <property type="protein sequence ID" value="MBS2214059.1"/>
    <property type="molecule type" value="Genomic_DNA"/>
</dbReference>
<proteinExistence type="predicted"/>
<evidence type="ECO:0000313" key="2">
    <source>
        <dbReference type="EMBL" id="MBS2214059.1"/>
    </source>
</evidence>
<evidence type="ECO:0000313" key="3">
    <source>
        <dbReference type="Proteomes" id="UP000721861"/>
    </source>
</evidence>
<name>A0ABS5KG58_9BACT</name>
<keyword evidence="1" id="KW-0812">Transmembrane</keyword>